<dbReference type="HOGENOM" id="CLU_2404003_0_0_1"/>
<dbReference type="EMBL" id="FN596752">
    <property type="protein sequence ID" value="CBI40146.3"/>
    <property type="molecule type" value="Genomic_DNA"/>
</dbReference>
<dbReference type="STRING" id="29760.D7UBN1"/>
<dbReference type="AlphaFoldDB" id="D7UBN1"/>
<keyword evidence="2" id="KW-1185">Reference proteome</keyword>
<gene>
    <name evidence="1" type="ordered locus">VIT_13s0067g02820</name>
</gene>
<evidence type="ECO:0000313" key="2">
    <source>
        <dbReference type="Proteomes" id="UP000009183"/>
    </source>
</evidence>
<dbReference type="PaxDb" id="29760-VIT_13s0067g02820.t01"/>
<proteinExistence type="predicted"/>
<evidence type="ECO:0000313" key="1">
    <source>
        <dbReference type="EMBL" id="CBI40146.3"/>
    </source>
</evidence>
<organism evidence="1 2">
    <name type="scientific">Vitis vinifera</name>
    <name type="common">Grape</name>
    <dbReference type="NCBI Taxonomy" id="29760"/>
    <lineage>
        <taxon>Eukaryota</taxon>
        <taxon>Viridiplantae</taxon>
        <taxon>Streptophyta</taxon>
        <taxon>Embryophyta</taxon>
        <taxon>Tracheophyta</taxon>
        <taxon>Spermatophyta</taxon>
        <taxon>Magnoliopsida</taxon>
        <taxon>eudicotyledons</taxon>
        <taxon>Gunneridae</taxon>
        <taxon>Pentapetalae</taxon>
        <taxon>rosids</taxon>
        <taxon>Vitales</taxon>
        <taxon>Vitaceae</taxon>
        <taxon>Viteae</taxon>
        <taxon>Vitis</taxon>
    </lineage>
</organism>
<protein>
    <submittedName>
        <fullName evidence="1">Uncharacterized protein</fullName>
    </submittedName>
</protein>
<sequence length="93" mass="11233">MWHRKIDNNTKISSKYRDIMNLSMINEENFRNIKQMIPPPHILCQDHPIHDFSTILYENILMFLWMLLTSNNDPLKRTLNNLSLPRDKKKILK</sequence>
<dbReference type="InParanoid" id="D7UBN1"/>
<reference evidence="2" key="1">
    <citation type="journal article" date="2007" name="Nature">
        <title>The grapevine genome sequence suggests ancestral hexaploidization in major angiosperm phyla.</title>
        <authorList>
            <consortium name="The French-Italian Public Consortium for Grapevine Genome Characterization."/>
            <person name="Jaillon O."/>
            <person name="Aury J.-M."/>
            <person name="Noel B."/>
            <person name="Policriti A."/>
            <person name="Clepet C."/>
            <person name="Casagrande A."/>
            <person name="Choisne N."/>
            <person name="Aubourg S."/>
            <person name="Vitulo N."/>
            <person name="Jubin C."/>
            <person name="Vezzi A."/>
            <person name="Legeai F."/>
            <person name="Hugueney P."/>
            <person name="Dasilva C."/>
            <person name="Horner D."/>
            <person name="Mica E."/>
            <person name="Jublot D."/>
            <person name="Poulain J."/>
            <person name="Bruyere C."/>
            <person name="Billault A."/>
            <person name="Segurens B."/>
            <person name="Gouyvenoux M."/>
            <person name="Ugarte E."/>
            <person name="Cattonaro F."/>
            <person name="Anthouard V."/>
            <person name="Vico V."/>
            <person name="Del Fabbro C."/>
            <person name="Alaux M."/>
            <person name="Di Gaspero G."/>
            <person name="Dumas V."/>
            <person name="Felice N."/>
            <person name="Paillard S."/>
            <person name="Juman I."/>
            <person name="Moroldo M."/>
            <person name="Scalabrin S."/>
            <person name="Canaguier A."/>
            <person name="Le Clainche I."/>
            <person name="Malacrida G."/>
            <person name="Durand E."/>
            <person name="Pesole G."/>
            <person name="Laucou V."/>
            <person name="Chatelet P."/>
            <person name="Merdinoglu D."/>
            <person name="Delledonne M."/>
            <person name="Pezzotti M."/>
            <person name="Lecharny A."/>
            <person name="Scarpelli C."/>
            <person name="Artiguenave F."/>
            <person name="Pe M.E."/>
            <person name="Valle G."/>
            <person name="Morgante M."/>
            <person name="Caboche M."/>
            <person name="Adam-Blondon A.-F."/>
            <person name="Weissenbach J."/>
            <person name="Quetier F."/>
            <person name="Wincker P."/>
        </authorList>
    </citation>
    <scope>NUCLEOTIDE SEQUENCE [LARGE SCALE GENOMIC DNA]</scope>
    <source>
        <strain evidence="2">cv. Pinot noir / PN40024</strain>
    </source>
</reference>
<name>D7UBN1_VITVI</name>
<accession>D7UBN1</accession>
<dbReference type="Proteomes" id="UP000009183">
    <property type="component" value="Chromosome 13, unordered"/>
</dbReference>